<feature type="domain" description="PD-(D/E)XK endonuclease-like" evidence="8">
    <location>
        <begin position="1"/>
        <end position="50"/>
    </location>
</feature>
<keyword evidence="7" id="KW-0234">DNA repair</keyword>
<evidence type="ECO:0000256" key="3">
    <source>
        <dbReference type="ARBA" id="ARBA00022801"/>
    </source>
</evidence>
<dbReference type="GO" id="GO:0004386">
    <property type="term" value="F:helicase activity"/>
    <property type="evidence" value="ECO:0007669"/>
    <property type="project" value="UniProtKB-KW"/>
</dbReference>
<keyword evidence="3" id="KW-0378">Hydrolase</keyword>
<proteinExistence type="predicted"/>
<evidence type="ECO:0000313" key="9">
    <source>
        <dbReference type="EMBL" id="MDZ5001181.1"/>
    </source>
</evidence>
<dbReference type="Pfam" id="PF12705">
    <property type="entry name" value="PDDEXK_1"/>
    <property type="match status" value="1"/>
</dbReference>
<evidence type="ECO:0000256" key="2">
    <source>
        <dbReference type="ARBA" id="ARBA00022763"/>
    </source>
</evidence>
<accession>A0AAW9IGE1</accession>
<dbReference type="EMBL" id="WNVC01001120">
    <property type="protein sequence ID" value="MDZ5001181.1"/>
    <property type="molecule type" value="Genomic_DNA"/>
</dbReference>
<dbReference type="RefSeq" id="WP_322459318.1">
    <property type="nucleotide sequence ID" value="NZ_WNVC01001120.1"/>
</dbReference>
<sequence length="85" mass="9926">EEQFDILRKYVNDKMAEICEDMLSGDIKIEPCKNNSTPYCNYCDYSSVCQFDTTIENNKYRVVLKKSNDEAWKLIKDEVEKGGNN</sequence>
<dbReference type="GO" id="GO:0005524">
    <property type="term" value="F:ATP binding"/>
    <property type="evidence" value="ECO:0007669"/>
    <property type="project" value="UniProtKB-KW"/>
</dbReference>
<reference evidence="9" key="1">
    <citation type="submission" date="2019-11" db="EMBL/GenBank/DDBJ databases">
        <title>Characterization of Clostridium perfringens isolates from swine manure treated agricultural soils.</title>
        <authorList>
            <person name="Wushke S.T."/>
        </authorList>
    </citation>
    <scope>NUCLEOTIDE SEQUENCE</scope>
    <source>
        <strain evidence="9">X26</strain>
    </source>
</reference>
<organism evidence="9 10">
    <name type="scientific">Clostridium perfringens</name>
    <dbReference type="NCBI Taxonomy" id="1502"/>
    <lineage>
        <taxon>Bacteria</taxon>
        <taxon>Bacillati</taxon>
        <taxon>Bacillota</taxon>
        <taxon>Clostridia</taxon>
        <taxon>Eubacteriales</taxon>
        <taxon>Clostridiaceae</taxon>
        <taxon>Clostridium</taxon>
    </lineage>
</organism>
<keyword evidence="1" id="KW-0547">Nucleotide-binding</keyword>
<dbReference type="InterPro" id="IPR038726">
    <property type="entry name" value="PDDEXK_AddAB-type"/>
</dbReference>
<protein>
    <recommendedName>
        <fullName evidence="8">PD-(D/E)XK endonuclease-like domain-containing protein</fullName>
    </recommendedName>
</protein>
<comment type="caution">
    <text evidence="9">The sequence shown here is derived from an EMBL/GenBank/DDBJ whole genome shotgun (WGS) entry which is preliminary data.</text>
</comment>
<dbReference type="GO" id="GO:0006281">
    <property type="term" value="P:DNA repair"/>
    <property type="evidence" value="ECO:0007669"/>
    <property type="project" value="UniProtKB-KW"/>
</dbReference>
<dbReference type="GO" id="GO:0016787">
    <property type="term" value="F:hydrolase activity"/>
    <property type="evidence" value="ECO:0007669"/>
    <property type="project" value="UniProtKB-KW"/>
</dbReference>
<dbReference type="Proteomes" id="UP001291306">
    <property type="component" value="Unassembled WGS sequence"/>
</dbReference>
<evidence type="ECO:0000313" key="10">
    <source>
        <dbReference type="Proteomes" id="UP001291306"/>
    </source>
</evidence>
<gene>
    <name evidence="9" type="ORF">GNF79_19410</name>
</gene>
<feature type="non-terminal residue" evidence="9">
    <location>
        <position position="1"/>
    </location>
</feature>
<keyword evidence="6" id="KW-0238">DNA-binding</keyword>
<dbReference type="AlphaFoldDB" id="A0AAW9IGE1"/>
<evidence type="ECO:0000256" key="7">
    <source>
        <dbReference type="ARBA" id="ARBA00023204"/>
    </source>
</evidence>
<evidence type="ECO:0000259" key="8">
    <source>
        <dbReference type="Pfam" id="PF12705"/>
    </source>
</evidence>
<dbReference type="GO" id="GO:0003677">
    <property type="term" value="F:DNA binding"/>
    <property type="evidence" value="ECO:0007669"/>
    <property type="project" value="UniProtKB-KW"/>
</dbReference>
<name>A0AAW9IGE1_CLOPF</name>
<evidence type="ECO:0000256" key="6">
    <source>
        <dbReference type="ARBA" id="ARBA00023125"/>
    </source>
</evidence>
<keyword evidence="5" id="KW-0067">ATP-binding</keyword>
<evidence type="ECO:0000256" key="5">
    <source>
        <dbReference type="ARBA" id="ARBA00022840"/>
    </source>
</evidence>
<evidence type="ECO:0000256" key="4">
    <source>
        <dbReference type="ARBA" id="ARBA00022806"/>
    </source>
</evidence>
<keyword evidence="2" id="KW-0227">DNA damage</keyword>
<keyword evidence="4" id="KW-0347">Helicase</keyword>
<evidence type="ECO:0000256" key="1">
    <source>
        <dbReference type="ARBA" id="ARBA00022741"/>
    </source>
</evidence>